<accession>A0A923EZP0</accession>
<dbReference type="SUPFAM" id="SSF49401">
    <property type="entry name" value="Bacterial adhesins"/>
    <property type="match status" value="1"/>
</dbReference>
<reference evidence="1 3" key="1">
    <citation type="journal article" date="2020" name="Microorganisms">
        <title>Reliable Identification of Environmental Pseudomonas Isolates Using the rpoD Gene.</title>
        <authorList>
            <consortium name="The Broad Institute Genome Sequencing Platform"/>
            <person name="Girard L."/>
            <person name="Lood C."/>
            <person name="Rokni-Zadeh H."/>
            <person name="van Noort V."/>
            <person name="Lavigne R."/>
            <person name="De Mot R."/>
        </authorList>
    </citation>
    <scope>NUCLEOTIDE SEQUENCE</scope>
    <source>
        <strain evidence="1 3">SWRI153</strain>
    </source>
</reference>
<keyword evidence="3" id="KW-1185">Reference proteome</keyword>
<evidence type="ECO:0008006" key="4">
    <source>
        <dbReference type="Google" id="ProtNLM"/>
    </source>
</evidence>
<dbReference type="InterPro" id="IPR008966">
    <property type="entry name" value="Adhesion_dom_sf"/>
</dbReference>
<sequence length="204" mass="21417">MTNLEVPGMGDGVPLPVASPIKAGSKFSYIYIITGTAGPASFSGVPYRIKLNMQANSATGRYTRTSFHNLTLSYKVVVPTCSLGSAKNLSLAFGTLTSQDFATSQLTAEISLNCSNASQVDATLVPTQAALSDSMGVSATTLDGLSMAATWVDNGSAVAFNSPRTIALSKGDNLIRLGFRPRLNTPDSPAGEFSSQYTLNLTYR</sequence>
<dbReference type="GO" id="GO:0007155">
    <property type="term" value="P:cell adhesion"/>
    <property type="evidence" value="ECO:0007669"/>
    <property type="project" value="InterPro"/>
</dbReference>
<organism evidence="1">
    <name type="scientific">Pseudomonas khorasanensis</name>
    <dbReference type="NCBI Taxonomy" id="2745508"/>
    <lineage>
        <taxon>Bacteria</taxon>
        <taxon>Pseudomonadati</taxon>
        <taxon>Pseudomonadota</taxon>
        <taxon>Gammaproteobacteria</taxon>
        <taxon>Pseudomonadales</taxon>
        <taxon>Pseudomonadaceae</taxon>
        <taxon>Pseudomonas</taxon>
    </lineage>
</organism>
<dbReference type="EMBL" id="JABWQP020000001">
    <property type="protein sequence ID" value="MBV4484735.1"/>
    <property type="molecule type" value="Genomic_DNA"/>
</dbReference>
<reference evidence="1" key="2">
    <citation type="submission" date="2020-07" db="EMBL/GenBank/DDBJ databases">
        <authorList>
            <person name="Lood C."/>
            <person name="Girard L."/>
        </authorList>
    </citation>
    <scope>NUCLEOTIDE SEQUENCE</scope>
    <source>
        <strain evidence="1">SWRI153</strain>
    </source>
</reference>
<protein>
    <recommendedName>
        <fullName evidence="4">Fimbrial protein</fullName>
    </recommendedName>
</protein>
<dbReference type="Gene3D" id="2.60.40.1090">
    <property type="entry name" value="Fimbrial-type adhesion domain"/>
    <property type="match status" value="1"/>
</dbReference>
<dbReference type="InterPro" id="IPR036937">
    <property type="entry name" value="Adhesion_dom_fimbrial_sf"/>
</dbReference>
<proteinExistence type="predicted"/>
<dbReference type="Proteomes" id="UP000648816">
    <property type="component" value="Unassembled WGS sequence"/>
</dbReference>
<dbReference type="AlphaFoldDB" id="A0A923EZP0"/>
<dbReference type="RefSeq" id="WP_186528364.1">
    <property type="nucleotide sequence ID" value="NZ_JABWQP020000001.1"/>
</dbReference>
<comment type="caution">
    <text evidence="1">The sequence shown here is derived from an EMBL/GenBank/DDBJ whole genome shotgun (WGS) entry which is preliminary data.</text>
</comment>
<name>A0A923EZP0_9PSED</name>
<reference evidence="2" key="3">
    <citation type="submission" date="2021-06" db="EMBL/GenBank/DDBJ databases">
        <title>Updating the genus Pseudomonas: Description of 43 new species and partition of the Pseudomonas putida group.</title>
        <authorList>
            <person name="Girard L."/>
            <person name="Lood C."/>
            <person name="Vandamme P."/>
            <person name="Rokni-Zadeh H."/>
            <person name="Van Noort V."/>
            <person name="Hofte M."/>
            <person name="Lavigne R."/>
            <person name="De Mot R."/>
        </authorList>
    </citation>
    <scope>NUCLEOTIDE SEQUENCE</scope>
    <source>
        <strain evidence="2">SWRI153</strain>
    </source>
</reference>
<evidence type="ECO:0000313" key="2">
    <source>
        <dbReference type="EMBL" id="MBV4484735.1"/>
    </source>
</evidence>
<evidence type="ECO:0000313" key="1">
    <source>
        <dbReference type="EMBL" id="MBC3340354.1"/>
    </source>
</evidence>
<dbReference type="EMBL" id="JABWQP010000001">
    <property type="protein sequence ID" value="MBC3340354.1"/>
    <property type="molecule type" value="Genomic_DNA"/>
</dbReference>
<dbReference type="GO" id="GO:0009289">
    <property type="term" value="C:pilus"/>
    <property type="evidence" value="ECO:0007669"/>
    <property type="project" value="InterPro"/>
</dbReference>
<evidence type="ECO:0000313" key="3">
    <source>
        <dbReference type="Proteomes" id="UP000648816"/>
    </source>
</evidence>
<gene>
    <name evidence="2" type="ORF">HU727_003945</name>
    <name evidence="1" type="ORF">HU727_01755</name>
</gene>